<evidence type="ECO:0000313" key="4">
    <source>
        <dbReference type="Proteomes" id="UP000324907"/>
    </source>
</evidence>
<sequence length="232" mass="24628">MDDYHVDNEIAKGEAGSVVYRGRKKRSLEFVAVKSVDKGQVAKVQNEVFVMHQVRSPSVLAFHAWYETRNHLWVITELCAGRLDAIVAADAPLTPEAVQVFASDILTGLAALHGAGLCLGSLRARGVLVDEEGAARLASFTHARRGLMQTLRSAVEAASAGPSRLRRAATAALGEAIFYAATQLDEPAAEPTTAAHAHSRGADADVDADDGRGDGETKDLDEDGAVWPSPSE</sequence>
<dbReference type="SUPFAM" id="SSF56112">
    <property type="entry name" value="Protein kinase-like (PK-like)"/>
    <property type="match status" value="1"/>
</dbReference>
<dbReference type="GO" id="GO:0005524">
    <property type="term" value="F:ATP binding"/>
    <property type="evidence" value="ECO:0007669"/>
    <property type="project" value="InterPro"/>
</dbReference>
<organism evidence="3 4">
    <name type="scientific">Cafeteria roenbergensis</name>
    <name type="common">Marine flagellate</name>
    <dbReference type="NCBI Taxonomy" id="33653"/>
    <lineage>
        <taxon>Eukaryota</taxon>
        <taxon>Sar</taxon>
        <taxon>Stramenopiles</taxon>
        <taxon>Bigyra</taxon>
        <taxon>Opalozoa</taxon>
        <taxon>Bicosoecida</taxon>
        <taxon>Cafeteriaceae</taxon>
        <taxon>Cafeteria</taxon>
    </lineage>
</organism>
<dbReference type="InterPro" id="IPR000719">
    <property type="entry name" value="Prot_kinase_dom"/>
</dbReference>
<feature type="domain" description="Protein kinase" evidence="2">
    <location>
        <begin position="4"/>
        <end position="232"/>
    </location>
</feature>
<dbReference type="AlphaFoldDB" id="A0A5A8E6B2"/>
<name>A0A5A8E6B2_CAFRO</name>
<dbReference type="GO" id="GO:0008017">
    <property type="term" value="F:microtubule binding"/>
    <property type="evidence" value="ECO:0007669"/>
    <property type="project" value="InterPro"/>
</dbReference>
<dbReference type="Proteomes" id="UP000324907">
    <property type="component" value="Unassembled WGS sequence"/>
</dbReference>
<evidence type="ECO:0000259" key="2">
    <source>
        <dbReference type="PROSITE" id="PS50011"/>
    </source>
</evidence>
<evidence type="ECO:0000313" key="3">
    <source>
        <dbReference type="EMBL" id="KAA0171620.1"/>
    </source>
</evidence>
<reference evidence="3 4" key="1">
    <citation type="submission" date="2019-07" db="EMBL/GenBank/DDBJ databases">
        <title>Genomes of Cafeteria roenbergensis.</title>
        <authorList>
            <person name="Fischer M.G."/>
            <person name="Hackl T."/>
            <person name="Roman M."/>
        </authorList>
    </citation>
    <scope>NUCLEOTIDE SEQUENCE [LARGE SCALE GENOMIC DNA]</scope>
    <source>
        <strain evidence="3 4">RCC970-E3</strain>
    </source>
</reference>
<dbReference type="Pfam" id="PF00069">
    <property type="entry name" value="Pkinase"/>
    <property type="match status" value="1"/>
</dbReference>
<gene>
    <name evidence="3" type="ORF">FNF28_00553</name>
</gene>
<protein>
    <recommendedName>
        <fullName evidence="2">Protein kinase domain-containing protein</fullName>
    </recommendedName>
</protein>
<dbReference type="EMBL" id="VLTL01000005">
    <property type="protein sequence ID" value="KAA0171620.1"/>
    <property type="molecule type" value="Genomic_DNA"/>
</dbReference>
<dbReference type="PANTHER" id="PTHR46562:SF1">
    <property type="entry name" value="SERINE_THREONINE-PROTEIN KINASE ULK4"/>
    <property type="match status" value="1"/>
</dbReference>
<dbReference type="PROSITE" id="PS50011">
    <property type="entry name" value="PROTEIN_KINASE_DOM"/>
    <property type="match status" value="1"/>
</dbReference>
<dbReference type="Gene3D" id="1.10.510.10">
    <property type="entry name" value="Transferase(Phosphotransferase) domain 1"/>
    <property type="match status" value="1"/>
</dbReference>
<dbReference type="PANTHER" id="PTHR46562">
    <property type="entry name" value="SERINE/THREONINE-KINASE ULK4-LIKE PROTEIN-RELATED"/>
    <property type="match status" value="1"/>
</dbReference>
<accession>A0A5A8E6B2</accession>
<dbReference type="GO" id="GO:0004672">
    <property type="term" value="F:protein kinase activity"/>
    <property type="evidence" value="ECO:0007669"/>
    <property type="project" value="InterPro"/>
</dbReference>
<proteinExistence type="predicted"/>
<dbReference type="InterPro" id="IPR011009">
    <property type="entry name" value="Kinase-like_dom_sf"/>
</dbReference>
<dbReference type="InterPro" id="IPR044591">
    <property type="entry name" value="RUK"/>
</dbReference>
<feature type="compositionally biased region" description="Basic and acidic residues" evidence="1">
    <location>
        <begin position="209"/>
        <end position="218"/>
    </location>
</feature>
<evidence type="ECO:0000256" key="1">
    <source>
        <dbReference type="SAM" id="MobiDB-lite"/>
    </source>
</evidence>
<feature type="region of interest" description="Disordered" evidence="1">
    <location>
        <begin position="188"/>
        <end position="232"/>
    </location>
</feature>
<dbReference type="SMART" id="SM00220">
    <property type="entry name" value="S_TKc"/>
    <property type="match status" value="1"/>
</dbReference>
<comment type="caution">
    <text evidence="3">The sequence shown here is derived from an EMBL/GenBank/DDBJ whole genome shotgun (WGS) entry which is preliminary data.</text>
</comment>